<feature type="domain" description="Retrotransposon Copia-like N-terminal" evidence="3">
    <location>
        <begin position="156"/>
        <end position="199"/>
    </location>
</feature>
<reference evidence="4 5" key="1">
    <citation type="journal article" date="2014" name="Am. J. Bot.">
        <title>Genome assembly and annotation for red clover (Trifolium pratense; Fabaceae).</title>
        <authorList>
            <person name="Istvanek J."/>
            <person name="Jaros M."/>
            <person name="Krenek A."/>
            <person name="Repkova J."/>
        </authorList>
    </citation>
    <scope>NUCLEOTIDE SEQUENCE [LARGE SCALE GENOMIC DNA]</scope>
    <source>
        <strain evidence="5">cv. Tatra</strain>
        <tissue evidence="4">Young leaves</tissue>
    </source>
</reference>
<dbReference type="ExpressionAtlas" id="A0A2K3N702">
    <property type="expression patterns" value="baseline"/>
</dbReference>
<dbReference type="InterPro" id="IPR029472">
    <property type="entry name" value="Copia-like_N"/>
</dbReference>
<evidence type="ECO:0000259" key="3">
    <source>
        <dbReference type="Pfam" id="PF14244"/>
    </source>
</evidence>
<comment type="caution">
    <text evidence="4">The sequence shown here is derived from an EMBL/GenBank/DDBJ whole genome shotgun (WGS) entry which is preliminary data.</text>
</comment>
<dbReference type="GO" id="GO:0016740">
    <property type="term" value="F:transferase activity"/>
    <property type="evidence" value="ECO:0007669"/>
    <property type="project" value="UniProtKB-KW"/>
</dbReference>
<dbReference type="PANTHER" id="PTHR37610:SF55">
    <property type="entry name" value="RETROTRANSPOSON COPIA-LIKE N-TERMINAL DOMAIN-CONTAINING PROTEIN"/>
    <property type="match status" value="1"/>
</dbReference>
<sequence length="415" mass="46740">MFYSHQLHGPKAPLQQICEQIQNPAIPMAPRISGILMGGVLNVFQSKVDMLYDDISCLLVEVDEALEEVKSAPIPTMLPKGKSRAKRVAITLRDKEHMPFKMEQCHQSNATTTMEPNFGNGGSDEEDLGNDHHQEPLDQERFVSATMDQTSPFYVHPSDGPSSVCVLPKLTSSNYHSWAQSMTRALGGKMKLEFVDGTIDPVTDSFDPSYRAWNRCNMLVLSWILNSVSDSIAQSIVFMENAVDVWIDLKERFSQGDLVRISELMQEIYAMQQETKSVTEFYSDLKILWEELEIYIPIPNCSCRTRCSCESMRSAQRNHTLLYAIRFLTGLNENFNMVKSQILLMDPLPPMNKIFSMVLQHERQGNFAPSEESKVLINAADSSKSKGFHSGKSNFHNGNGFPKGTNRVCTFCGKS</sequence>
<reference evidence="4 5" key="2">
    <citation type="journal article" date="2017" name="Front. Plant Sci.">
        <title>Gene Classification and Mining of Molecular Markers Useful in Red Clover (Trifolium pratense) Breeding.</title>
        <authorList>
            <person name="Istvanek J."/>
            <person name="Dluhosova J."/>
            <person name="Dluhos P."/>
            <person name="Patkova L."/>
            <person name="Nedelnik J."/>
            <person name="Repkova J."/>
        </authorList>
    </citation>
    <scope>NUCLEOTIDE SEQUENCE [LARGE SCALE GENOMIC DNA]</scope>
    <source>
        <strain evidence="5">cv. Tatra</strain>
        <tissue evidence="4">Young leaves</tissue>
    </source>
</reference>
<dbReference type="InterPro" id="IPR006910">
    <property type="entry name" value="Rad21_Rec8_N"/>
</dbReference>
<accession>A0A2K3N702</accession>
<feature type="region of interest" description="Disordered" evidence="1">
    <location>
        <begin position="111"/>
        <end position="133"/>
    </location>
</feature>
<keyword evidence="4" id="KW-0808">Transferase</keyword>
<dbReference type="AlphaFoldDB" id="A0A2K3N702"/>
<dbReference type="EMBL" id="ASHM01017105">
    <property type="protein sequence ID" value="PNX98837.1"/>
    <property type="molecule type" value="Genomic_DNA"/>
</dbReference>
<evidence type="ECO:0000259" key="2">
    <source>
        <dbReference type="Pfam" id="PF04825"/>
    </source>
</evidence>
<organism evidence="4 5">
    <name type="scientific">Trifolium pratense</name>
    <name type="common">Red clover</name>
    <dbReference type="NCBI Taxonomy" id="57577"/>
    <lineage>
        <taxon>Eukaryota</taxon>
        <taxon>Viridiplantae</taxon>
        <taxon>Streptophyta</taxon>
        <taxon>Embryophyta</taxon>
        <taxon>Tracheophyta</taxon>
        <taxon>Spermatophyta</taxon>
        <taxon>Magnoliopsida</taxon>
        <taxon>eudicotyledons</taxon>
        <taxon>Gunneridae</taxon>
        <taxon>Pentapetalae</taxon>
        <taxon>rosids</taxon>
        <taxon>fabids</taxon>
        <taxon>Fabales</taxon>
        <taxon>Fabaceae</taxon>
        <taxon>Papilionoideae</taxon>
        <taxon>50 kb inversion clade</taxon>
        <taxon>NPAAA clade</taxon>
        <taxon>Hologalegina</taxon>
        <taxon>IRL clade</taxon>
        <taxon>Trifolieae</taxon>
        <taxon>Trifolium</taxon>
    </lineage>
</organism>
<protein>
    <submittedName>
        <fullName evidence="4">Flavonol sulfotransferase-like protein</fullName>
    </submittedName>
</protein>
<evidence type="ECO:0000313" key="4">
    <source>
        <dbReference type="EMBL" id="PNX98837.1"/>
    </source>
</evidence>
<dbReference type="Pfam" id="PF14244">
    <property type="entry name" value="Retrotran_gag_3"/>
    <property type="match status" value="1"/>
</dbReference>
<feature type="domain" description="Rad21/Rec8-like protein N-terminal" evidence="2">
    <location>
        <begin position="13"/>
        <end position="70"/>
    </location>
</feature>
<name>A0A2K3N702_TRIPR</name>
<feature type="non-terminal residue" evidence="4">
    <location>
        <position position="415"/>
    </location>
</feature>
<gene>
    <name evidence="4" type="ORF">L195_g022095</name>
</gene>
<evidence type="ECO:0000256" key="1">
    <source>
        <dbReference type="SAM" id="MobiDB-lite"/>
    </source>
</evidence>
<dbReference type="PANTHER" id="PTHR37610">
    <property type="entry name" value="CCHC-TYPE DOMAIN-CONTAINING PROTEIN"/>
    <property type="match status" value="1"/>
</dbReference>
<proteinExistence type="predicted"/>
<evidence type="ECO:0000313" key="5">
    <source>
        <dbReference type="Proteomes" id="UP000236291"/>
    </source>
</evidence>
<dbReference type="Proteomes" id="UP000236291">
    <property type="component" value="Unassembled WGS sequence"/>
</dbReference>
<dbReference type="Pfam" id="PF04825">
    <property type="entry name" value="Rad21_Rec8_N"/>
    <property type="match status" value="1"/>
</dbReference>